<feature type="region of interest" description="Disordered" evidence="1">
    <location>
        <begin position="496"/>
        <end position="521"/>
    </location>
</feature>
<dbReference type="Proteomes" id="UP000606974">
    <property type="component" value="Unassembled WGS sequence"/>
</dbReference>
<evidence type="ECO:0000256" key="2">
    <source>
        <dbReference type="SAM" id="SignalP"/>
    </source>
</evidence>
<evidence type="ECO:0000259" key="3">
    <source>
        <dbReference type="Pfam" id="PF24476"/>
    </source>
</evidence>
<dbReference type="InterPro" id="IPR056002">
    <property type="entry name" value="DUF7580"/>
</dbReference>
<feature type="compositionally biased region" description="Low complexity" evidence="1">
    <location>
        <begin position="336"/>
        <end position="352"/>
    </location>
</feature>
<feature type="signal peptide" evidence="2">
    <location>
        <begin position="1"/>
        <end position="21"/>
    </location>
</feature>
<feature type="compositionally biased region" description="Low complexity" evidence="1">
    <location>
        <begin position="501"/>
        <end position="515"/>
    </location>
</feature>
<reference evidence="4" key="1">
    <citation type="submission" date="2020-02" db="EMBL/GenBank/DDBJ databases">
        <authorList>
            <person name="Palmer J.M."/>
        </authorList>
    </citation>
    <scope>NUCLEOTIDE SEQUENCE</scope>
    <source>
        <strain evidence="4">EPUS1.4</strain>
        <tissue evidence="4">Thallus</tissue>
    </source>
</reference>
<accession>A0A8H7DZI3</accession>
<comment type="caution">
    <text evidence="4">The sequence shown here is derived from an EMBL/GenBank/DDBJ whole genome shotgun (WGS) entry which is preliminary data.</text>
</comment>
<keyword evidence="5" id="KW-1185">Reference proteome</keyword>
<gene>
    <name evidence="4" type="ORF">GJ744_003917</name>
</gene>
<dbReference type="PANTHER" id="PTHR35186">
    <property type="entry name" value="ANK_REP_REGION DOMAIN-CONTAINING PROTEIN"/>
    <property type="match status" value="1"/>
</dbReference>
<feature type="region of interest" description="Disordered" evidence="1">
    <location>
        <begin position="280"/>
        <end position="352"/>
    </location>
</feature>
<feature type="chain" id="PRO_5034857441" description="DUF7580 domain-containing protein" evidence="2">
    <location>
        <begin position="22"/>
        <end position="645"/>
    </location>
</feature>
<dbReference type="EMBL" id="JAACFV010000181">
    <property type="protein sequence ID" value="KAF7503395.1"/>
    <property type="molecule type" value="Genomic_DNA"/>
</dbReference>
<dbReference type="AlphaFoldDB" id="A0A8H7DZI3"/>
<protein>
    <recommendedName>
        <fullName evidence="3">DUF7580 domain-containing protein</fullName>
    </recommendedName>
</protein>
<proteinExistence type="predicted"/>
<evidence type="ECO:0000256" key="1">
    <source>
        <dbReference type="SAM" id="MobiDB-lite"/>
    </source>
</evidence>
<keyword evidence="2" id="KW-0732">Signal</keyword>
<dbReference type="Pfam" id="PF24476">
    <property type="entry name" value="DUF7580"/>
    <property type="match status" value="1"/>
</dbReference>
<dbReference type="OrthoDB" id="3565018at2759"/>
<feature type="domain" description="DUF7580" evidence="3">
    <location>
        <begin position="347"/>
        <end position="635"/>
    </location>
</feature>
<dbReference type="PANTHER" id="PTHR35186:SF4">
    <property type="entry name" value="PRION-INHIBITION AND PROPAGATION HELO DOMAIN-CONTAINING PROTEIN"/>
    <property type="match status" value="1"/>
</dbReference>
<evidence type="ECO:0000313" key="4">
    <source>
        <dbReference type="EMBL" id="KAF7503395.1"/>
    </source>
</evidence>
<evidence type="ECO:0000313" key="5">
    <source>
        <dbReference type="Proteomes" id="UP000606974"/>
    </source>
</evidence>
<sequence>MLTGIETVGLVLASFPFLIAALDHYKAGLEPFQTYSHYKLRLTELKGDLAFHRAKFLQSLTLLLNRCIQPKLLGQLLGDPGGREWKDPDLAARLSKCLGSFDFSVFIDVVSGFKSTLDELYTKLDVDQDGQPKWSDKDAFERAFHRIRFSFLHRDKIKELKKRLKDRNKQLSSIAKSSVALAPYCERRAVLEEDVDRFREHVSNLDSSLKSAPWGCHCMFPHIASLRVGNPTYSRTTGTESTCYQRQSACRGLDVLFSFHDQGSLAASPPRWNWHETHFEPETSVPTSTCSQVDGAGGSGDRLASTSHPTYMTGNQNEGQLSGPNKLKKRKQVHWPTSSTAQTSSPTPSPQAMREIRELCLQLASVQEGAPPLGFLPLDPPLRFVVYPVKRHPRPTVSSTDDMVNLEDLLERKFAPQNPTKIQGKLFLAHKKIEMPDRLYLAYVLSWIFLRLYGTSFLDSAWGLKDVQFLRRLDGTRDPALMEPFVSKSFHPISSLPTPPKSAASSSSSSTSTASRLTIGPGQEATPHIVRTLRSRNHGVFILGVSLVEVFFHKRLHEMYAAADLDFEGKETEETPYLALERLIYKIRQKAGDRYGNAVRRCIRCEFDQWYDDINCADFRQAFYQKVVVPLEENWRTFTGRSALP</sequence>
<feature type="compositionally biased region" description="Polar residues" evidence="1">
    <location>
        <begin position="304"/>
        <end position="323"/>
    </location>
</feature>
<name>A0A8H7DZI3_9EURO</name>
<organism evidence="4 5">
    <name type="scientific">Endocarpon pusillum</name>
    <dbReference type="NCBI Taxonomy" id="364733"/>
    <lineage>
        <taxon>Eukaryota</taxon>
        <taxon>Fungi</taxon>
        <taxon>Dikarya</taxon>
        <taxon>Ascomycota</taxon>
        <taxon>Pezizomycotina</taxon>
        <taxon>Eurotiomycetes</taxon>
        <taxon>Chaetothyriomycetidae</taxon>
        <taxon>Verrucariales</taxon>
        <taxon>Verrucariaceae</taxon>
        <taxon>Endocarpon</taxon>
    </lineage>
</organism>